<evidence type="ECO:0000313" key="7">
    <source>
        <dbReference type="Proteomes" id="UP000292385"/>
    </source>
</evidence>
<dbReference type="InterPro" id="IPR036390">
    <property type="entry name" value="WH_DNA-bd_sf"/>
</dbReference>
<dbReference type="PANTHER" id="PTHR24567:SF68">
    <property type="entry name" value="DNA-BINDING TRANSCRIPTIONAL DUAL REGULATOR CRP"/>
    <property type="match status" value="1"/>
</dbReference>
<evidence type="ECO:0000256" key="3">
    <source>
        <dbReference type="ARBA" id="ARBA00023163"/>
    </source>
</evidence>
<dbReference type="PROSITE" id="PS51063">
    <property type="entry name" value="HTH_CRP_2"/>
    <property type="match status" value="1"/>
</dbReference>
<dbReference type="InterPro" id="IPR036388">
    <property type="entry name" value="WH-like_DNA-bd_sf"/>
</dbReference>
<organism evidence="6 7">
    <name type="scientific">Kribbella speibonae</name>
    <dbReference type="NCBI Taxonomy" id="1572660"/>
    <lineage>
        <taxon>Bacteria</taxon>
        <taxon>Bacillati</taxon>
        <taxon>Actinomycetota</taxon>
        <taxon>Actinomycetes</taxon>
        <taxon>Propionibacteriales</taxon>
        <taxon>Kribbellaceae</taxon>
        <taxon>Kribbella</taxon>
    </lineage>
</organism>
<dbReference type="SUPFAM" id="SSF46785">
    <property type="entry name" value="Winged helix' DNA-binding domain"/>
    <property type="match status" value="1"/>
</dbReference>
<evidence type="ECO:0000259" key="4">
    <source>
        <dbReference type="PROSITE" id="PS50042"/>
    </source>
</evidence>
<evidence type="ECO:0000256" key="1">
    <source>
        <dbReference type="ARBA" id="ARBA00023015"/>
    </source>
</evidence>
<dbReference type="PROSITE" id="PS50042">
    <property type="entry name" value="CNMP_BINDING_3"/>
    <property type="match status" value="1"/>
</dbReference>
<dbReference type="InterPro" id="IPR012318">
    <property type="entry name" value="HTH_CRP"/>
</dbReference>
<keyword evidence="2" id="KW-0238">DNA-binding</keyword>
<name>A0ABY2A4F5_9ACTN</name>
<keyword evidence="7" id="KW-1185">Reference proteome</keyword>
<evidence type="ECO:0000259" key="5">
    <source>
        <dbReference type="PROSITE" id="PS51063"/>
    </source>
</evidence>
<gene>
    <name evidence="6" type="ORF">E0H58_20500</name>
</gene>
<evidence type="ECO:0000256" key="2">
    <source>
        <dbReference type="ARBA" id="ARBA00023125"/>
    </source>
</evidence>
<dbReference type="Gene3D" id="2.60.120.10">
    <property type="entry name" value="Jelly Rolls"/>
    <property type="match status" value="1"/>
</dbReference>
<dbReference type="Gene3D" id="1.10.10.10">
    <property type="entry name" value="Winged helix-like DNA-binding domain superfamily/Winged helix DNA-binding domain"/>
    <property type="match status" value="1"/>
</dbReference>
<dbReference type="Pfam" id="PF00027">
    <property type="entry name" value="cNMP_binding"/>
    <property type="match status" value="1"/>
</dbReference>
<feature type="domain" description="HTH crp-type" evidence="5">
    <location>
        <begin position="213"/>
        <end position="281"/>
    </location>
</feature>
<comment type="caution">
    <text evidence="6">The sequence shown here is derived from an EMBL/GenBank/DDBJ whole genome shotgun (WGS) entry which is preliminary data.</text>
</comment>
<dbReference type="InterPro" id="IPR050397">
    <property type="entry name" value="Env_Response_Regulators"/>
</dbReference>
<evidence type="ECO:0000313" key="6">
    <source>
        <dbReference type="EMBL" id="TCC23134.1"/>
    </source>
</evidence>
<dbReference type="InterPro" id="IPR000595">
    <property type="entry name" value="cNMP-bd_dom"/>
</dbReference>
<dbReference type="RefSeq" id="WP_131463347.1">
    <property type="nucleotide sequence ID" value="NZ_SJJY01000004.1"/>
</dbReference>
<accession>A0ABY2A4F5</accession>
<feature type="domain" description="Cyclic nucleotide-binding" evidence="4">
    <location>
        <begin position="107"/>
        <end position="182"/>
    </location>
</feature>
<dbReference type="InterPro" id="IPR018490">
    <property type="entry name" value="cNMP-bd_dom_sf"/>
</dbReference>
<dbReference type="SUPFAM" id="SSF51206">
    <property type="entry name" value="cAMP-binding domain-like"/>
    <property type="match status" value="1"/>
</dbReference>
<keyword evidence="1" id="KW-0805">Transcription regulation</keyword>
<dbReference type="EMBL" id="SJJY01000004">
    <property type="protein sequence ID" value="TCC23134.1"/>
    <property type="molecule type" value="Genomic_DNA"/>
</dbReference>
<keyword evidence="3" id="KW-0804">Transcription</keyword>
<dbReference type="Pfam" id="PF13545">
    <property type="entry name" value="HTH_Crp_2"/>
    <property type="match status" value="1"/>
</dbReference>
<dbReference type="PANTHER" id="PTHR24567">
    <property type="entry name" value="CRP FAMILY TRANSCRIPTIONAL REGULATORY PROTEIN"/>
    <property type="match status" value="1"/>
</dbReference>
<proteinExistence type="predicted"/>
<dbReference type="CDD" id="cd00038">
    <property type="entry name" value="CAP_ED"/>
    <property type="match status" value="1"/>
</dbReference>
<dbReference type="SMART" id="SM00100">
    <property type="entry name" value="cNMP"/>
    <property type="match status" value="1"/>
</dbReference>
<dbReference type="Proteomes" id="UP000292385">
    <property type="component" value="Unassembled WGS sequence"/>
</dbReference>
<reference evidence="6 7" key="1">
    <citation type="submission" date="2019-02" db="EMBL/GenBank/DDBJ databases">
        <title>Kribbella capetownensis sp. nov. and Kribbella speibonae sp. nov., isolated from soil.</title>
        <authorList>
            <person name="Curtis S.M."/>
            <person name="Norton I."/>
            <person name="Everest G.J."/>
            <person name="Meyers P.R."/>
        </authorList>
    </citation>
    <scope>NUCLEOTIDE SEQUENCE [LARGE SCALE GENOMIC DNA]</scope>
    <source>
        <strain evidence="6 7">SK5</strain>
    </source>
</reference>
<sequence>MRRLASNSRREPLVARLFGFPPFRRLVYELWSLDRPRPRKRSWQLSADRRAGCGCQLVRSQPAWIGESDGTWGWLLPVSHRELITPPLWGALCALAPARRHRAQAVLLRQGDPGTHVLALESGRFMTTLTNADGHRTILSIGATGDLLGELSVLDGLRRIASCVAIEECMVHAVPADAFLRFARANDLIEILLRHSIARLREAQALRHGLMTDRVSERLLQALERLRPPASVTFRVNLTQSELAELVGASRNAVGAALRPWIANNWVASHPVRGLVVKDLAAVRRHEQASAEM</sequence>
<protein>
    <submittedName>
        <fullName evidence="6">Crp/Fnr family transcriptional regulator</fullName>
    </submittedName>
</protein>
<dbReference type="InterPro" id="IPR014710">
    <property type="entry name" value="RmlC-like_jellyroll"/>
</dbReference>